<dbReference type="RefSeq" id="XP_030989294.1">
    <property type="nucleotide sequence ID" value="XM_031133327.1"/>
</dbReference>
<evidence type="ECO:0000313" key="8">
    <source>
        <dbReference type="Proteomes" id="UP000319257"/>
    </source>
</evidence>
<evidence type="ECO:0000256" key="1">
    <source>
        <dbReference type="ARBA" id="ARBA00011446"/>
    </source>
</evidence>
<gene>
    <name evidence="7" type="ORF">E0L32_010682</name>
</gene>
<feature type="compositionally biased region" description="Basic and acidic residues" evidence="4">
    <location>
        <begin position="474"/>
        <end position="484"/>
    </location>
</feature>
<feature type="region of interest" description="Disordered" evidence="4">
    <location>
        <begin position="335"/>
        <end position="553"/>
    </location>
</feature>
<evidence type="ECO:0008006" key="9">
    <source>
        <dbReference type="Google" id="ProtNLM"/>
    </source>
</evidence>
<dbReference type="GO" id="GO:0015031">
    <property type="term" value="P:protein transport"/>
    <property type="evidence" value="ECO:0007669"/>
    <property type="project" value="UniProtKB-KW"/>
</dbReference>
<keyword evidence="8" id="KW-1185">Reference proteome</keyword>
<feature type="compositionally biased region" description="Gly residues" evidence="4">
    <location>
        <begin position="436"/>
        <end position="447"/>
    </location>
</feature>
<dbReference type="CDD" id="cd21383">
    <property type="entry name" value="GAT_GGA_Tom1-like"/>
    <property type="match status" value="1"/>
</dbReference>
<dbReference type="SUPFAM" id="SSF48464">
    <property type="entry name" value="ENTH/VHS domain"/>
    <property type="match status" value="1"/>
</dbReference>
<evidence type="ECO:0000256" key="4">
    <source>
        <dbReference type="SAM" id="MobiDB-lite"/>
    </source>
</evidence>
<dbReference type="InterPro" id="IPR038425">
    <property type="entry name" value="GAT_sf"/>
</dbReference>
<dbReference type="GO" id="GO:0007034">
    <property type="term" value="P:vacuolar transport"/>
    <property type="evidence" value="ECO:0007669"/>
    <property type="project" value="UniProtKB-ARBA"/>
</dbReference>
<dbReference type="GeneID" id="41978129"/>
<feature type="compositionally biased region" description="Low complexity" evidence="4">
    <location>
        <begin position="341"/>
        <end position="352"/>
    </location>
</feature>
<proteinExistence type="predicted"/>
<comment type="subunit">
    <text evidence="1">Component of the ESCRT-0 complex composed of HSE1 and VPS27.</text>
</comment>
<protein>
    <recommendedName>
        <fullName evidence="9">GAT domain-containing protein</fullName>
    </recommendedName>
</protein>
<dbReference type="Pfam" id="PF03127">
    <property type="entry name" value="GAT"/>
    <property type="match status" value="1"/>
</dbReference>
<evidence type="ECO:0000259" key="5">
    <source>
        <dbReference type="PROSITE" id="PS50179"/>
    </source>
</evidence>
<comment type="caution">
    <text evidence="7">The sequence shown here is derived from an EMBL/GenBank/DDBJ whole genome shotgun (WGS) entry which is preliminary data.</text>
</comment>
<dbReference type="AlphaFoldDB" id="A0A507AJS5"/>
<dbReference type="PROSITE" id="PS50909">
    <property type="entry name" value="GAT"/>
    <property type="match status" value="1"/>
</dbReference>
<dbReference type="PANTHER" id="PTHR47789:SF2">
    <property type="entry name" value="VHS DOMAIN-CONTAINING PROTEIN"/>
    <property type="match status" value="1"/>
</dbReference>
<evidence type="ECO:0000256" key="2">
    <source>
        <dbReference type="ARBA" id="ARBA00022448"/>
    </source>
</evidence>
<keyword evidence="2" id="KW-0813">Transport</keyword>
<feature type="domain" description="VHS" evidence="5">
    <location>
        <begin position="93"/>
        <end position="207"/>
    </location>
</feature>
<dbReference type="InterPro" id="IPR008942">
    <property type="entry name" value="ENTH_VHS"/>
</dbReference>
<dbReference type="GO" id="GO:0051666">
    <property type="term" value="P:actin cortical patch localization"/>
    <property type="evidence" value="ECO:0007669"/>
    <property type="project" value="TreeGrafter"/>
</dbReference>
<evidence type="ECO:0000256" key="3">
    <source>
        <dbReference type="ARBA" id="ARBA00022927"/>
    </source>
</evidence>
<dbReference type="GO" id="GO:0035091">
    <property type="term" value="F:phosphatidylinositol binding"/>
    <property type="evidence" value="ECO:0007669"/>
    <property type="project" value="InterPro"/>
</dbReference>
<dbReference type="GO" id="GO:0006897">
    <property type="term" value="P:endocytosis"/>
    <property type="evidence" value="ECO:0007669"/>
    <property type="project" value="InterPro"/>
</dbReference>
<dbReference type="InterPro" id="IPR004152">
    <property type="entry name" value="GAT_dom"/>
</dbReference>
<dbReference type="OrthoDB" id="5393057at2759"/>
<dbReference type="PROSITE" id="PS50179">
    <property type="entry name" value="VHS"/>
    <property type="match status" value="1"/>
</dbReference>
<dbReference type="InterPro" id="IPR002014">
    <property type="entry name" value="VHS_dom"/>
</dbReference>
<dbReference type="GO" id="GO:0007015">
    <property type="term" value="P:actin filament organization"/>
    <property type="evidence" value="ECO:0007669"/>
    <property type="project" value="InterPro"/>
</dbReference>
<dbReference type="GO" id="GO:0043130">
    <property type="term" value="F:ubiquitin binding"/>
    <property type="evidence" value="ECO:0007669"/>
    <property type="project" value="InterPro"/>
</dbReference>
<dbReference type="Gene3D" id="1.25.40.90">
    <property type="match status" value="1"/>
</dbReference>
<feature type="compositionally biased region" description="Basic and acidic residues" evidence="4">
    <location>
        <begin position="398"/>
        <end position="412"/>
    </location>
</feature>
<keyword evidence="3" id="KW-0653">Protein transport</keyword>
<organism evidence="7 8">
    <name type="scientific">Thyridium curvatum</name>
    <dbReference type="NCBI Taxonomy" id="1093900"/>
    <lineage>
        <taxon>Eukaryota</taxon>
        <taxon>Fungi</taxon>
        <taxon>Dikarya</taxon>
        <taxon>Ascomycota</taxon>
        <taxon>Pezizomycotina</taxon>
        <taxon>Sordariomycetes</taxon>
        <taxon>Sordariomycetidae</taxon>
        <taxon>Thyridiales</taxon>
        <taxon>Thyridiaceae</taxon>
        <taxon>Thyridium</taxon>
    </lineage>
</organism>
<dbReference type="PANTHER" id="PTHR47789">
    <property type="entry name" value="LAS SEVENTEEN-BINDING PROTEIN 5"/>
    <property type="match status" value="1"/>
</dbReference>
<dbReference type="STRING" id="1093900.A0A507AJS5"/>
<reference evidence="7 8" key="1">
    <citation type="submission" date="2019-06" db="EMBL/GenBank/DDBJ databases">
        <title>Draft genome sequence of the filamentous fungus Phialemoniopsis curvata isolated from diesel fuel.</title>
        <authorList>
            <person name="Varaljay V.A."/>
            <person name="Lyon W.J."/>
            <person name="Crouch A.L."/>
            <person name="Drake C.E."/>
            <person name="Hollomon J.M."/>
            <person name="Nadeau L.J."/>
            <person name="Nunn H.S."/>
            <person name="Stevenson B.S."/>
            <person name="Bojanowski C.L."/>
            <person name="Crookes-Goodson W.J."/>
        </authorList>
    </citation>
    <scope>NUCLEOTIDE SEQUENCE [LARGE SCALE GENOMIC DNA]</scope>
    <source>
        <strain evidence="7 8">D216</strain>
    </source>
</reference>
<feature type="domain" description="GAT" evidence="6">
    <location>
        <begin position="199"/>
        <end position="326"/>
    </location>
</feature>
<feature type="region of interest" description="Disordered" evidence="4">
    <location>
        <begin position="1"/>
        <end position="61"/>
    </location>
</feature>
<accession>A0A507AJS5</accession>
<dbReference type="Proteomes" id="UP000319257">
    <property type="component" value="Unassembled WGS sequence"/>
</dbReference>
<dbReference type="InterPro" id="IPR045007">
    <property type="entry name" value="LSB5"/>
</dbReference>
<dbReference type="SUPFAM" id="SSF89009">
    <property type="entry name" value="GAT-like domain"/>
    <property type="match status" value="1"/>
</dbReference>
<dbReference type="GO" id="GO:0030479">
    <property type="term" value="C:actin cortical patch"/>
    <property type="evidence" value="ECO:0007669"/>
    <property type="project" value="TreeGrafter"/>
</dbReference>
<evidence type="ECO:0000259" key="6">
    <source>
        <dbReference type="PROSITE" id="PS50909"/>
    </source>
</evidence>
<sequence>MKKFKMDKMLGSIKRKPSTAGKPIVAYGYSRSQPADKSLAPRSPGTNGDGPVGPDGSRAGETPEQVVNRCIKAFCGLSGAEQAGDEVTFLPPIVDAAESSPAAAAECARLIRKHLHRDFWSKPSCQYNSIMLMRILADNPGPSFTRNVDKKFFDVVKDLLRAGRDPSVRHMLMETLDAFEQTKQYDEGLQPLVEMWKKEKDKASKIYANHPQPRTLNAPPFNSYAQTFHHTQANRLPNAVELANRLEEARTSAKLLTQVVQCTPPQEVIGNELLREFSERCTSASRSIVGYMQAQSPAPDNDTMESLIDANDQLQQAISLHQRAVLGARKQLGLNSGAASPAPNEQGGAAAGAPPPLPSRDSLAGGAGAGGKGKSTELLPQIGGAGASSSRSQSHTPPRPEEDPFRDPEHHHQQQQQQQQDSSRPGSSYRVPLGEGSRGGGGGGGGSSSAAAEEQRLAFEPYHPGFSATPSYLDRQESAADKVHMHGAATGATGGGGGSAAKKDASSSNGPEVAAGAGAGGSAASRTHEAGLYDDDDDDDAPKAGDKQPMYRY</sequence>
<dbReference type="Gene3D" id="1.20.58.160">
    <property type="match status" value="1"/>
</dbReference>
<dbReference type="EMBL" id="SKBQ01000089">
    <property type="protein sequence ID" value="TPX07583.1"/>
    <property type="molecule type" value="Genomic_DNA"/>
</dbReference>
<name>A0A507AJS5_9PEZI</name>
<evidence type="ECO:0000313" key="7">
    <source>
        <dbReference type="EMBL" id="TPX07583.1"/>
    </source>
</evidence>
<dbReference type="InParanoid" id="A0A507AJS5"/>